<dbReference type="Pfam" id="PF00551">
    <property type="entry name" value="Formyl_trans_N"/>
    <property type="match status" value="1"/>
</dbReference>
<dbReference type="InterPro" id="IPR004607">
    <property type="entry name" value="GART"/>
</dbReference>
<reference evidence="6 7" key="1">
    <citation type="submission" date="2019-07" db="EMBL/GenBank/DDBJ databases">
        <authorList>
            <person name="Huq M.A."/>
        </authorList>
    </citation>
    <scope>NUCLEOTIDE SEQUENCE [LARGE SCALE GENOMIC DNA]</scope>
    <source>
        <strain evidence="6 7">MAH-3</strain>
    </source>
</reference>
<comment type="caution">
    <text evidence="6">The sequence shown here is derived from an EMBL/GenBank/DDBJ whole genome shotgun (WGS) entry which is preliminary data.</text>
</comment>
<dbReference type="Proteomes" id="UP000316008">
    <property type="component" value="Unassembled WGS sequence"/>
</dbReference>
<dbReference type="PANTHER" id="PTHR43369">
    <property type="entry name" value="PHOSPHORIBOSYLGLYCINAMIDE FORMYLTRANSFERASE"/>
    <property type="match status" value="1"/>
</dbReference>
<evidence type="ECO:0000313" key="7">
    <source>
        <dbReference type="Proteomes" id="UP000316008"/>
    </source>
</evidence>
<dbReference type="OrthoDB" id="9806170at2"/>
<keyword evidence="7" id="KW-1185">Reference proteome</keyword>
<dbReference type="GO" id="GO:0005829">
    <property type="term" value="C:cytosol"/>
    <property type="evidence" value="ECO:0007669"/>
    <property type="project" value="TreeGrafter"/>
</dbReference>
<dbReference type="EC" id="2.1.2.2" evidence="2"/>
<feature type="domain" description="Formyl transferase N-terminal" evidence="5">
    <location>
        <begin position="5"/>
        <end position="181"/>
    </location>
</feature>
<proteinExistence type="predicted"/>
<keyword evidence="4" id="KW-0658">Purine biosynthesis</keyword>
<evidence type="ECO:0000259" key="5">
    <source>
        <dbReference type="Pfam" id="PF00551"/>
    </source>
</evidence>
<dbReference type="AlphaFoldDB" id="A0A556MZU1"/>
<evidence type="ECO:0000256" key="1">
    <source>
        <dbReference type="ARBA" id="ARBA00005054"/>
    </source>
</evidence>
<dbReference type="GO" id="GO:0004644">
    <property type="term" value="F:phosphoribosylglycinamide formyltransferase activity"/>
    <property type="evidence" value="ECO:0007669"/>
    <property type="project" value="UniProtKB-EC"/>
</dbReference>
<dbReference type="InterPro" id="IPR002376">
    <property type="entry name" value="Formyl_transf_N"/>
</dbReference>
<evidence type="ECO:0000256" key="4">
    <source>
        <dbReference type="ARBA" id="ARBA00022755"/>
    </source>
</evidence>
<dbReference type="CDD" id="cd08645">
    <property type="entry name" value="FMT_core_GART"/>
    <property type="match status" value="1"/>
</dbReference>
<evidence type="ECO:0000256" key="3">
    <source>
        <dbReference type="ARBA" id="ARBA00022679"/>
    </source>
</evidence>
<dbReference type="EMBL" id="VLPL01000003">
    <property type="protein sequence ID" value="TSJ45442.1"/>
    <property type="molecule type" value="Genomic_DNA"/>
</dbReference>
<name>A0A556MZU1_9FLAO</name>
<sequence length="191" mass="21334">MNKKSIALFASGNGSNAVNLIQFFQNHPQIEVKTLVCNKADAPVVAKAESLGVEVLVFNNEAFESGLTVLQELDYRGIDWIVLAGFLRKIPLNIIHGYQNRIINIHPSLLPKYGGKGMYGKFVHDAVIRAKDPKSGISIHLVNEEFDQGEILAQFETELSSDDTFESLAEKIQQLEHKHFPIIVEQTVLNH</sequence>
<dbReference type="PANTHER" id="PTHR43369:SF2">
    <property type="entry name" value="PHOSPHORIBOSYLGLYCINAMIDE FORMYLTRANSFERASE"/>
    <property type="match status" value="1"/>
</dbReference>
<dbReference type="RefSeq" id="WP_144332399.1">
    <property type="nucleotide sequence ID" value="NZ_VLPL01000003.1"/>
</dbReference>
<evidence type="ECO:0000313" key="6">
    <source>
        <dbReference type="EMBL" id="TSJ45442.1"/>
    </source>
</evidence>
<organism evidence="6 7">
    <name type="scientific">Fluviicola chungangensis</name>
    <dbReference type="NCBI Taxonomy" id="2597671"/>
    <lineage>
        <taxon>Bacteria</taxon>
        <taxon>Pseudomonadati</taxon>
        <taxon>Bacteroidota</taxon>
        <taxon>Flavobacteriia</taxon>
        <taxon>Flavobacteriales</taxon>
        <taxon>Crocinitomicaceae</taxon>
        <taxon>Fluviicola</taxon>
    </lineage>
</organism>
<keyword evidence="3 6" id="KW-0808">Transferase</keyword>
<comment type="pathway">
    <text evidence="1">Purine metabolism; IMP biosynthesis via de novo pathway; N(2)-formyl-N(1)-(5-phospho-D-ribosyl)glycinamide from N(1)-(5-phospho-D-ribosyl)glycinamide (10-formyl THF route): step 1/1.</text>
</comment>
<accession>A0A556MZU1</accession>
<dbReference type="Gene3D" id="3.40.50.170">
    <property type="entry name" value="Formyl transferase, N-terminal domain"/>
    <property type="match status" value="1"/>
</dbReference>
<dbReference type="GO" id="GO:0006189">
    <property type="term" value="P:'de novo' IMP biosynthetic process"/>
    <property type="evidence" value="ECO:0007669"/>
    <property type="project" value="InterPro"/>
</dbReference>
<gene>
    <name evidence="6" type="ORF">FO442_06720</name>
</gene>
<protein>
    <recommendedName>
        <fullName evidence="2">phosphoribosylglycinamide formyltransferase 1</fullName>
        <ecNumber evidence="2">2.1.2.2</ecNumber>
    </recommendedName>
</protein>
<evidence type="ECO:0000256" key="2">
    <source>
        <dbReference type="ARBA" id="ARBA00012254"/>
    </source>
</evidence>
<dbReference type="InterPro" id="IPR036477">
    <property type="entry name" value="Formyl_transf_N_sf"/>
</dbReference>
<dbReference type="SUPFAM" id="SSF53328">
    <property type="entry name" value="Formyltransferase"/>
    <property type="match status" value="1"/>
</dbReference>